<feature type="compositionally biased region" description="Polar residues" evidence="11">
    <location>
        <begin position="303"/>
        <end position="312"/>
    </location>
</feature>
<dbReference type="InterPro" id="IPR006785">
    <property type="entry name" value="Pex14_N"/>
</dbReference>
<keyword evidence="4" id="KW-0811">Translocation</keyword>
<sequence>MGDSNDDNNKNMNNLETAVTLEPPDVRESLVQTAVQFLQNPKTRASSLKLKILFLKKKGLTEDEIQLAIDRSGTALYEEAKNTVRDATQPPPEPLLPPHLVSNYHQQMAVPSQPRTPFTIVRDLANTVVALGSLGYLVYWVYKTFIQPWLFGGDRKKRRPVSDQLTDLDVTLTEVKHELRQGLARMGADIEAIANQRAAERSRDLNELSAQVQTVKGLLLNRSQFPAVPPTTLGSPAKIPSWQLAEESAAAVGNTGVVEKEDAESKMAAEKKQEGGEGEEEEEDDEEESSKSLAEASDSSLEMINSITNNHD</sequence>
<dbReference type="OrthoDB" id="441517at2759"/>
<dbReference type="AlphaFoldDB" id="A0A482XDD7"/>
<dbReference type="InterPro" id="IPR036388">
    <property type="entry name" value="WH-like_DNA-bd_sf"/>
</dbReference>
<organism evidence="13 14">
    <name type="scientific">Laodelphax striatellus</name>
    <name type="common">Small brown planthopper</name>
    <name type="synonym">Delphax striatella</name>
    <dbReference type="NCBI Taxonomy" id="195883"/>
    <lineage>
        <taxon>Eukaryota</taxon>
        <taxon>Metazoa</taxon>
        <taxon>Ecdysozoa</taxon>
        <taxon>Arthropoda</taxon>
        <taxon>Hexapoda</taxon>
        <taxon>Insecta</taxon>
        <taxon>Pterygota</taxon>
        <taxon>Neoptera</taxon>
        <taxon>Paraneoptera</taxon>
        <taxon>Hemiptera</taxon>
        <taxon>Auchenorrhyncha</taxon>
        <taxon>Fulgoroidea</taxon>
        <taxon>Delphacidae</taxon>
        <taxon>Criomorphinae</taxon>
        <taxon>Laodelphax</taxon>
    </lineage>
</organism>
<proteinExistence type="inferred from homology"/>
<evidence type="ECO:0000256" key="4">
    <source>
        <dbReference type="ARBA" id="ARBA00023010"/>
    </source>
</evidence>
<keyword evidence="14" id="KW-1185">Reference proteome</keyword>
<evidence type="ECO:0000256" key="9">
    <source>
        <dbReference type="ARBA" id="ARBA00046271"/>
    </source>
</evidence>
<dbReference type="GO" id="GO:0016560">
    <property type="term" value="P:protein import into peroxisome matrix, docking"/>
    <property type="evidence" value="ECO:0007669"/>
    <property type="project" value="UniProtKB-UniRule"/>
</dbReference>
<dbReference type="PANTHER" id="PTHR23058">
    <property type="entry name" value="PEROXISOMAL MEMBRANE PROTEIN PEX14"/>
    <property type="match status" value="1"/>
</dbReference>
<comment type="subcellular location">
    <subcellularLocation>
        <location evidence="9 10">Peroxisome membrane</location>
    </subcellularLocation>
</comment>
<comment type="similarity">
    <text evidence="1 10">Belongs to the peroxin-14 family.</text>
</comment>
<dbReference type="Gene3D" id="1.10.10.10">
    <property type="entry name" value="Winged helix-like DNA-binding domain superfamily/Winged helix DNA-binding domain"/>
    <property type="match status" value="1"/>
</dbReference>
<evidence type="ECO:0000256" key="5">
    <source>
        <dbReference type="ARBA" id="ARBA00023136"/>
    </source>
</evidence>
<evidence type="ECO:0000256" key="3">
    <source>
        <dbReference type="ARBA" id="ARBA00022927"/>
    </source>
</evidence>
<evidence type="ECO:0000256" key="7">
    <source>
        <dbReference type="ARBA" id="ARBA00029502"/>
    </source>
</evidence>
<feature type="compositionally biased region" description="Low complexity" evidence="11">
    <location>
        <begin position="291"/>
        <end position="302"/>
    </location>
</feature>
<feature type="region of interest" description="Disordered" evidence="11">
    <location>
        <begin position="252"/>
        <end position="312"/>
    </location>
</feature>
<keyword evidence="2 10" id="KW-0813">Transport</keyword>
<dbReference type="GO" id="GO:0005778">
    <property type="term" value="C:peroxisomal membrane"/>
    <property type="evidence" value="ECO:0007669"/>
    <property type="project" value="UniProtKB-SubCell"/>
</dbReference>
<evidence type="ECO:0000256" key="1">
    <source>
        <dbReference type="ARBA" id="ARBA00005443"/>
    </source>
</evidence>
<gene>
    <name evidence="13" type="ORF">LSTR_LSTR010784</name>
</gene>
<dbReference type="Pfam" id="PF04695">
    <property type="entry name" value="Pex14_N"/>
    <property type="match status" value="1"/>
</dbReference>
<feature type="compositionally biased region" description="Basic and acidic residues" evidence="11">
    <location>
        <begin position="258"/>
        <end position="275"/>
    </location>
</feature>
<evidence type="ECO:0000256" key="8">
    <source>
        <dbReference type="ARBA" id="ARBA00029691"/>
    </source>
</evidence>
<reference evidence="13 14" key="1">
    <citation type="journal article" date="2017" name="Gigascience">
        <title>Genome sequence of the small brown planthopper, Laodelphax striatellus.</title>
        <authorList>
            <person name="Zhu J."/>
            <person name="Jiang F."/>
            <person name="Wang X."/>
            <person name="Yang P."/>
            <person name="Bao Y."/>
            <person name="Zhao W."/>
            <person name="Wang W."/>
            <person name="Lu H."/>
            <person name="Wang Q."/>
            <person name="Cui N."/>
            <person name="Li J."/>
            <person name="Chen X."/>
            <person name="Luo L."/>
            <person name="Yu J."/>
            <person name="Kang L."/>
            <person name="Cui F."/>
        </authorList>
    </citation>
    <scope>NUCLEOTIDE SEQUENCE [LARGE SCALE GENOMIC DNA]</scope>
    <source>
        <strain evidence="13">Lst14</strain>
    </source>
</reference>
<dbReference type="EMBL" id="QKKF02012332">
    <property type="protein sequence ID" value="RZF43702.1"/>
    <property type="molecule type" value="Genomic_DNA"/>
</dbReference>
<dbReference type="InterPro" id="IPR025655">
    <property type="entry name" value="PEX14"/>
</dbReference>
<dbReference type="InParanoid" id="A0A482XDD7"/>
<keyword evidence="3 10" id="KW-0653">Protein transport</keyword>
<dbReference type="SMR" id="A0A482XDD7"/>
<evidence type="ECO:0000256" key="10">
    <source>
        <dbReference type="RuleBase" id="RU367032"/>
    </source>
</evidence>
<comment type="caution">
    <text evidence="13">The sequence shown here is derived from an EMBL/GenBank/DDBJ whole genome shotgun (WGS) entry which is preliminary data.</text>
</comment>
<evidence type="ECO:0000259" key="12">
    <source>
        <dbReference type="Pfam" id="PF04695"/>
    </source>
</evidence>
<keyword evidence="6 10" id="KW-0576">Peroxisome</keyword>
<protein>
    <recommendedName>
        <fullName evidence="7 10">Peroxisomal membrane protein PEX14</fullName>
    </recommendedName>
    <alternativeName>
        <fullName evidence="8 10">Peroxin-14</fullName>
    </alternativeName>
</protein>
<dbReference type="GO" id="GO:1990429">
    <property type="term" value="C:peroxisomal importomer complex"/>
    <property type="evidence" value="ECO:0007669"/>
    <property type="project" value="TreeGrafter"/>
</dbReference>
<name>A0A482XDD7_LAOST</name>
<keyword evidence="5 10" id="KW-0472">Membrane</keyword>
<evidence type="ECO:0000256" key="2">
    <source>
        <dbReference type="ARBA" id="ARBA00022448"/>
    </source>
</evidence>
<evidence type="ECO:0000256" key="6">
    <source>
        <dbReference type="ARBA" id="ARBA00023140"/>
    </source>
</evidence>
<comment type="function">
    <text evidence="10">Component of the PEX13-PEX14 docking complex, a translocon channel that specifically mediates the import of peroxisomal cargo proteins bound to PEX5 receptor. The PEX13-PEX14 docking complex forms a large import pore which can be opened to a diameter of about 9 nm. Mechanistically, PEX5 receptor along with cargo proteins associates with the PEX14 subunit of the PEX13-PEX14 docking complex in the cytosol, leading to the insertion of the receptor into the organelle membrane with the concomitant translocation of the cargo into the peroxisome matrix.</text>
</comment>
<evidence type="ECO:0000256" key="11">
    <source>
        <dbReference type="SAM" id="MobiDB-lite"/>
    </source>
</evidence>
<dbReference type="Proteomes" id="UP000291343">
    <property type="component" value="Unassembled WGS sequence"/>
</dbReference>
<evidence type="ECO:0000313" key="14">
    <source>
        <dbReference type="Proteomes" id="UP000291343"/>
    </source>
</evidence>
<dbReference type="PANTHER" id="PTHR23058:SF0">
    <property type="entry name" value="PEROXISOMAL MEMBRANE PROTEIN PEX14"/>
    <property type="match status" value="1"/>
</dbReference>
<dbReference type="GO" id="GO:0005102">
    <property type="term" value="F:signaling receptor binding"/>
    <property type="evidence" value="ECO:0007669"/>
    <property type="project" value="TreeGrafter"/>
</dbReference>
<accession>A0A482XDD7</accession>
<evidence type="ECO:0000313" key="13">
    <source>
        <dbReference type="EMBL" id="RZF43702.1"/>
    </source>
</evidence>
<feature type="domain" description="Peroxisome membrane anchor protein Pex14p N-terminal" evidence="12">
    <location>
        <begin position="27"/>
        <end position="70"/>
    </location>
</feature>
<dbReference type="STRING" id="195883.A0A482XDD7"/>
<dbReference type="FunCoup" id="A0A482XDD7">
    <property type="interactions" value="624"/>
</dbReference>
<feature type="compositionally biased region" description="Acidic residues" evidence="11">
    <location>
        <begin position="276"/>
        <end position="288"/>
    </location>
</feature>